<evidence type="ECO:0000256" key="5">
    <source>
        <dbReference type="ARBA" id="ARBA00022679"/>
    </source>
</evidence>
<dbReference type="Pfam" id="PF02390">
    <property type="entry name" value="Methyltransf_4"/>
    <property type="match status" value="1"/>
</dbReference>
<evidence type="ECO:0000313" key="9">
    <source>
        <dbReference type="Proteomes" id="UP000422232"/>
    </source>
</evidence>
<dbReference type="RefSeq" id="WP_230384575.1">
    <property type="nucleotide sequence ID" value="NZ_CP013757.1"/>
</dbReference>
<dbReference type="PANTHER" id="PTHR23417">
    <property type="entry name" value="3-DEOXY-D-MANNO-OCTULOSONIC-ACID TRANSFERASE/TRNA GUANINE-N 7 - -METHYLTRANSFERASE"/>
    <property type="match status" value="1"/>
</dbReference>
<gene>
    <name evidence="8" type="ORF">Psal009_03137</name>
</gene>
<dbReference type="InterPro" id="IPR029063">
    <property type="entry name" value="SAM-dependent_MTases_sf"/>
</dbReference>
<dbReference type="InterPro" id="IPR003358">
    <property type="entry name" value="tRNA_(Gua-N-7)_MeTrfase_Trmb"/>
</dbReference>
<dbReference type="GO" id="GO:0008176">
    <property type="term" value="F:tRNA (guanine(46)-N7)-methyltransferase activity"/>
    <property type="evidence" value="ECO:0007669"/>
    <property type="project" value="UniProtKB-EC"/>
</dbReference>
<evidence type="ECO:0000256" key="1">
    <source>
        <dbReference type="ARBA" id="ARBA00000142"/>
    </source>
</evidence>
<dbReference type="Gene3D" id="3.40.50.150">
    <property type="entry name" value="Vaccinia Virus protein VP39"/>
    <property type="match status" value="1"/>
</dbReference>
<organism evidence="8 9">
    <name type="scientific">Piscirickettsia salmonis</name>
    <dbReference type="NCBI Taxonomy" id="1238"/>
    <lineage>
        <taxon>Bacteria</taxon>
        <taxon>Pseudomonadati</taxon>
        <taxon>Pseudomonadota</taxon>
        <taxon>Gammaproteobacteria</taxon>
        <taxon>Thiotrichales</taxon>
        <taxon>Piscirickettsiaceae</taxon>
        <taxon>Piscirickettsia</taxon>
    </lineage>
</organism>
<dbReference type="Proteomes" id="UP000422232">
    <property type="component" value="Chromosome"/>
</dbReference>
<proteinExistence type="predicted"/>
<dbReference type="EMBL" id="CP038908">
    <property type="protein sequence ID" value="QGO07198.1"/>
    <property type="molecule type" value="Genomic_DNA"/>
</dbReference>
<evidence type="ECO:0000313" key="8">
    <source>
        <dbReference type="EMBL" id="QGO07198.1"/>
    </source>
</evidence>
<dbReference type="GO" id="GO:0043527">
    <property type="term" value="C:tRNA methyltransferase complex"/>
    <property type="evidence" value="ECO:0007669"/>
    <property type="project" value="TreeGrafter"/>
</dbReference>
<dbReference type="SUPFAM" id="SSF53335">
    <property type="entry name" value="S-adenosyl-L-methionine-dependent methyltransferases"/>
    <property type="match status" value="1"/>
</dbReference>
<protein>
    <recommendedName>
        <fullName evidence="3">tRNA (guanine(46)-N(7))-methyltransferase</fullName>
        <ecNumber evidence="3">2.1.1.33</ecNumber>
    </recommendedName>
</protein>
<reference evidence="8 9" key="1">
    <citation type="submission" date="2019-04" db="EMBL/GenBank/DDBJ databases">
        <title>Complete genome sequencing of Piscirickettsia salmonis strain Psal-009.</title>
        <authorList>
            <person name="Schober I."/>
            <person name="Bunk B."/>
            <person name="Sproer C."/>
            <person name="Carril G.P."/>
            <person name="Riedel T."/>
            <person name="Flores-Herrera P.A."/>
            <person name="Nourdin-Galindo G."/>
            <person name="Marshall S.H."/>
            <person name="Overmann J."/>
        </authorList>
    </citation>
    <scope>NUCLEOTIDE SEQUENCE [LARGE SCALE GENOMIC DNA]</scope>
    <source>
        <strain evidence="8 9">Psal-009</strain>
    </source>
</reference>
<dbReference type="AlphaFoldDB" id="A0A9Q6PY21"/>
<evidence type="ECO:0000256" key="6">
    <source>
        <dbReference type="ARBA" id="ARBA00022691"/>
    </source>
</evidence>
<comment type="catalytic activity">
    <reaction evidence="1">
        <text>guanosine(46) in tRNA + S-adenosyl-L-methionine = N(7)-methylguanosine(46) in tRNA + S-adenosyl-L-homocysteine</text>
        <dbReference type="Rhea" id="RHEA:42708"/>
        <dbReference type="Rhea" id="RHEA-COMP:10188"/>
        <dbReference type="Rhea" id="RHEA-COMP:10189"/>
        <dbReference type="ChEBI" id="CHEBI:57856"/>
        <dbReference type="ChEBI" id="CHEBI:59789"/>
        <dbReference type="ChEBI" id="CHEBI:74269"/>
        <dbReference type="ChEBI" id="CHEBI:74480"/>
        <dbReference type="EC" id="2.1.1.33"/>
    </reaction>
</comment>
<evidence type="ECO:0000256" key="4">
    <source>
        <dbReference type="ARBA" id="ARBA00022603"/>
    </source>
</evidence>
<evidence type="ECO:0000256" key="2">
    <source>
        <dbReference type="ARBA" id="ARBA00003015"/>
    </source>
</evidence>
<dbReference type="PANTHER" id="PTHR23417:SF14">
    <property type="entry name" value="PENTACOTRIPEPTIDE-REPEAT REGION OF PRORP DOMAIN-CONTAINING PROTEIN"/>
    <property type="match status" value="1"/>
</dbReference>
<keyword evidence="5" id="KW-0808">Transferase</keyword>
<keyword evidence="4" id="KW-0489">Methyltransferase</keyword>
<evidence type="ECO:0000256" key="7">
    <source>
        <dbReference type="ARBA" id="ARBA00022694"/>
    </source>
</evidence>
<dbReference type="PROSITE" id="PS51625">
    <property type="entry name" value="SAM_MT_TRMB"/>
    <property type="match status" value="1"/>
</dbReference>
<sequence length="202" mass="23749">MRNYHSHILKIHEKEQGWRKLKTPNMPLDIEIGCGVGMHPLLYASAYPERFLIAIEKTREKFGKFAKKNNTIGPYQNLLAIHGNSTYWLPQHIGSQEVDQYFILYPCPYPRAAQANKRWFNMPFMAYLIDTLKPRGTITLATNEQFYFNEACQQAQDIWGLTIQESRLLPQNFPARTHFEKKYLERQEHCYQLIAQKQQPAS</sequence>
<keyword evidence="7" id="KW-0819">tRNA processing</keyword>
<name>A0A9Q6PY21_PISSA</name>
<comment type="function">
    <text evidence="2">Catalyzes the formation of N(7)-methylguanine at position 46 (m7G46) in tRNA.</text>
</comment>
<keyword evidence="6" id="KW-0949">S-adenosyl-L-methionine</keyword>
<accession>A0A9Q6PY21</accession>
<dbReference type="EC" id="2.1.1.33" evidence="3"/>
<evidence type="ECO:0000256" key="3">
    <source>
        <dbReference type="ARBA" id="ARBA00011977"/>
    </source>
</evidence>
<keyword evidence="9" id="KW-1185">Reference proteome</keyword>